<feature type="transmembrane region" description="Helical" evidence="1">
    <location>
        <begin position="31"/>
        <end position="48"/>
    </location>
</feature>
<protein>
    <submittedName>
        <fullName evidence="2">Uncharacterized protein</fullName>
    </submittedName>
</protein>
<keyword evidence="1" id="KW-0472">Membrane</keyword>
<gene>
    <name evidence="2" type="ORF">C6Y40_05175</name>
</gene>
<proteinExistence type="predicted"/>
<sequence length="66" mass="7705">MKLNKHRFFFTLFLLLQIAYAVRSYPYSQAELVWLGAGVVFAVLYYWFGGVRASRHCRGGSKNGWR</sequence>
<organism evidence="2 3">
    <name type="scientific">Alteromonas alba</name>
    <dbReference type="NCBI Taxonomy" id="2079529"/>
    <lineage>
        <taxon>Bacteria</taxon>
        <taxon>Pseudomonadati</taxon>
        <taxon>Pseudomonadota</taxon>
        <taxon>Gammaproteobacteria</taxon>
        <taxon>Alteromonadales</taxon>
        <taxon>Alteromonadaceae</taxon>
        <taxon>Alteromonas/Salinimonas group</taxon>
        <taxon>Alteromonas</taxon>
    </lineage>
</organism>
<evidence type="ECO:0000256" key="1">
    <source>
        <dbReference type="SAM" id="Phobius"/>
    </source>
</evidence>
<reference evidence="3" key="1">
    <citation type="journal article" date="2020" name="Int. J. Syst. Evol. Microbiol.">
        <title>Alteromonas alba sp. nov., a marine bacterium isolated from the seawater of the West Pacific Ocean.</title>
        <authorList>
            <person name="Sun C."/>
            <person name="Wu Y.-H."/>
            <person name="Xamxidin M."/>
            <person name="Cheng H."/>
            <person name="Xu X.-W."/>
        </authorList>
    </citation>
    <scope>NUCLEOTIDE SEQUENCE [LARGE SCALE GENOMIC DNA]</scope>
    <source>
        <strain evidence="3">190</strain>
    </source>
</reference>
<comment type="caution">
    <text evidence="2">The sequence shown here is derived from an EMBL/GenBank/DDBJ whole genome shotgun (WGS) entry which is preliminary data.</text>
</comment>
<dbReference type="AlphaFoldDB" id="A0A2S9VDY5"/>
<evidence type="ECO:0000313" key="3">
    <source>
        <dbReference type="Proteomes" id="UP000238949"/>
    </source>
</evidence>
<keyword evidence="1" id="KW-1133">Transmembrane helix</keyword>
<evidence type="ECO:0000313" key="2">
    <source>
        <dbReference type="EMBL" id="PRO74646.1"/>
    </source>
</evidence>
<dbReference type="EMBL" id="PVNP01000046">
    <property type="protein sequence ID" value="PRO74646.1"/>
    <property type="molecule type" value="Genomic_DNA"/>
</dbReference>
<keyword evidence="1" id="KW-0812">Transmembrane</keyword>
<dbReference type="Proteomes" id="UP000238949">
    <property type="component" value="Unassembled WGS sequence"/>
</dbReference>
<accession>A0A2S9VDY5</accession>
<keyword evidence="3" id="KW-1185">Reference proteome</keyword>
<name>A0A2S9VDY5_9ALTE</name>